<evidence type="ECO:0000313" key="1">
    <source>
        <dbReference type="EMBL" id="EGT58938.1"/>
    </source>
</evidence>
<organism evidence="2">
    <name type="scientific">Caenorhabditis brenneri</name>
    <name type="common">Nematode worm</name>
    <dbReference type="NCBI Taxonomy" id="135651"/>
    <lineage>
        <taxon>Eukaryota</taxon>
        <taxon>Metazoa</taxon>
        <taxon>Ecdysozoa</taxon>
        <taxon>Nematoda</taxon>
        <taxon>Chromadorea</taxon>
        <taxon>Rhabditida</taxon>
        <taxon>Rhabditina</taxon>
        <taxon>Rhabditomorpha</taxon>
        <taxon>Rhabditoidea</taxon>
        <taxon>Rhabditidae</taxon>
        <taxon>Peloderinae</taxon>
        <taxon>Caenorhabditis</taxon>
    </lineage>
</organism>
<protein>
    <submittedName>
        <fullName evidence="1">Uncharacterized protein</fullName>
    </submittedName>
</protein>
<sequence>MAKRVIQYSALITICKDEGATRYDSSTGYLVSLMSNESERTYPRIELSSEDNPDTVKEIFELDEVKEILYTDYTLMWEDGSSRGMRTLKFPLRTSCKKFLEALDDHRPDIFFRKGTDEGWPNVRNLVPESIAHPAFPADCINAEGQEIETSGQFKKEILDFLGQNESILSRAVLSDESFWRDFIDTIPQLRIRSVAIVRSIFFNNILPVVWRRNVKRSLKNGALIQNEDHFGEWIDKRMGKNERDDVVMGNGVKTEIPQIVFLSSDPETQRVELAELRRRGESFEE</sequence>
<dbReference type="HOGENOM" id="CLU_084865_0_0_1"/>
<dbReference type="Proteomes" id="UP000008068">
    <property type="component" value="Unassembled WGS sequence"/>
</dbReference>
<keyword evidence="2" id="KW-1185">Reference proteome</keyword>
<dbReference type="InParanoid" id="G0NEQ6"/>
<accession>G0NEQ6</accession>
<proteinExistence type="predicted"/>
<name>G0NEQ6_CAEBE</name>
<dbReference type="EMBL" id="GL379873">
    <property type="protein sequence ID" value="EGT58938.1"/>
    <property type="molecule type" value="Genomic_DNA"/>
</dbReference>
<reference evidence="2" key="1">
    <citation type="submission" date="2011-07" db="EMBL/GenBank/DDBJ databases">
        <authorList>
            <consortium name="Caenorhabditis brenneri Sequencing and Analysis Consortium"/>
            <person name="Wilson R.K."/>
        </authorList>
    </citation>
    <scope>NUCLEOTIDE SEQUENCE [LARGE SCALE GENOMIC DNA]</scope>
    <source>
        <strain evidence="2">PB2801</strain>
    </source>
</reference>
<gene>
    <name evidence="1" type="ORF">CAEBREN_03953</name>
</gene>
<evidence type="ECO:0000313" key="2">
    <source>
        <dbReference type="Proteomes" id="UP000008068"/>
    </source>
</evidence>
<dbReference type="AlphaFoldDB" id="G0NEQ6"/>